<dbReference type="HOGENOM" id="CLU_379415_0_0_11"/>
<accession>D2NSX3</accession>
<dbReference type="AlphaFoldDB" id="D2NSX3"/>
<organism evidence="1 2">
    <name type="scientific">Rothia mucilaginosa (strain DY-18)</name>
    <name type="common">Stomatococcus mucilaginosus</name>
    <dbReference type="NCBI Taxonomy" id="680646"/>
    <lineage>
        <taxon>Bacteria</taxon>
        <taxon>Bacillati</taxon>
        <taxon>Actinomycetota</taxon>
        <taxon>Actinomycetes</taxon>
        <taxon>Micrococcales</taxon>
        <taxon>Micrococcaceae</taxon>
        <taxon>Rothia</taxon>
    </lineage>
</organism>
<dbReference type="Proteomes" id="UP000001883">
    <property type="component" value="Chromosome"/>
</dbReference>
<name>D2NSX3_ROTMD</name>
<evidence type="ECO:0000313" key="2">
    <source>
        <dbReference type="Proteomes" id="UP000001883"/>
    </source>
</evidence>
<dbReference type="KEGG" id="rmu:RMDY18_09170"/>
<reference evidence="2" key="1">
    <citation type="submission" date="2009-07" db="EMBL/GenBank/DDBJ databases">
        <title>Complete genome sequence of Rothia mucilaginosa DJ.</title>
        <authorList>
            <person name="Yamane K."/>
            <person name="Nambu T."/>
            <person name="Mashimo C."/>
            <person name="Sugimori C."/>
            <person name="Yamanaka T."/>
            <person name="Leung K."/>
            <person name="Fukushima H."/>
        </authorList>
    </citation>
    <scope>NUCLEOTIDE SEQUENCE [LARGE SCALE GENOMIC DNA]</scope>
    <source>
        <strain evidence="2">DY-18</strain>
    </source>
</reference>
<sequence length="730" mass="76747">MPAQAECVTAFGLEHAGYAAFNLGTLKSHLTQTDVVDGLDALTPCVNLGAVDIAGGCGIAEEEGQRQALVHVLGCHSVGVDDLLVTNFVGVLVVLQVVIGHVRRRVVDAAELAFLTDLNLRSNRVNRRGRAVDVGDGAGRRNSLQVLVVHAVLCHVSSQLDPLFTGGDVVLSEQFAGTLSLRCPFLLNVLGEELTGCVLRVLEALETLAAFLSNLHGGADCVVGDGVEVHVGKVQRFFGTVVDVLACQVAVQVHLAQTHGVAHVVAALDGGYGADVRLVGDGGQRTNRGFHGLAEVVAVHGQCNVQRTEVAGDVLTDGLVAEISVVGGRLRNLQNLGAQVGHDDLTGDGVRAVDGVFEHHVRVAGLELDLCDGLEELACVDLALGDACIVDHLVVLLGDVDVGEGHAVDAFHIVRGEEVHVLVLLRQLEGDVGDDNAQGEGLDADLLVSVLTLGVQEGVDIGVVCVQVHGTGTLTCAELVCVGEGVFQQLHDGDNARGLVLNLLNGRTGLAQVGQGKCHAAAALGELQCRVDGAADGLHVVFHAQQEAGDELAALLLTSVEEGRGCRLETAGDDLVDDVFGEFLVAFRQQQCDHADAVFKTLQVALTVEGLERVGGVELEGTQEGREAELHGVGALEQVLNELEVVLVEEFRLVVLVLDQVLDLLFQVVEEDGVVVDVLQEVLTCSLAVCIELNLAVLIVEVQQRVQLVVAHTLELLGYALAVVARTESF</sequence>
<reference evidence="1 2" key="3">
    <citation type="journal article" date="2010" name="Sequencing">
        <title>Complete Genome Sequence of Rothia mucilaginosa DY-18: A Clinical Isolate with Dense Meshwork-Like Structures from a Persistent Apical Periodontitis Lesion.</title>
        <authorList>
            <person name="Yamane K."/>
            <person name="Nambu T."/>
            <person name="Yamanaka T."/>
            <person name="Mashimo C."/>
            <person name="Sugimori C."/>
            <person name="Leung K.-P."/>
            <person name="Fukushima H."/>
        </authorList>
    </citation>
    <scope>NUCLEOTIDE SEQUENCE [LARGE SCALE GENOMIC DNA]</scope>
    <source>
        <strain evidence="1 2">DY-18</strain>
    </source>
</reference>
<protein>
    <submittedName>
        <fullName evidence="1">Uncharacterized protein</fullName>
    </submittedName>
</protein>
<keyword evidence="2" id="KW-1185">Reference proteome</keyword>
<proteinExistence type="predicted"/>
<evidence type="ECO:0000313" key="1">
    <source>
        <dbReference type="EMBL" id="BAI64749.1"/>
    </source>
</evidence>
<reference evidence="1 2" key="2">
    <citation type="journal article" date="2010" name="J Osaka Dent Univ">
        <title>Isolation and identification of Rothia mucilaginosa from persistent apical periodontitis lesions.</title>
        <authorList>
            <person name="Yamane K."/>
            <person name="Yoshida M."/>
            <person name="Fujihira T."/>
            <person name="Baba T."/>
            <person name="Tsuji N."/>
            <person name="Hayashi H."/>
            <person name="Sugimori C."/>
            <person name="Yamanaka T."/>
            <person name="Mashimo C."/>
            <person name="Nambu T."/>
            <person name="Kawai H."/>
            <person name="Fukushima H."/>
        </authorList>
    </citation>
    <scope>NUCLEOTIDE SEQUENCE [LARGE SCALE GENOMIC DNA]</scope>
    <source>
        <strain evidence="1 2">DY-18</strain>
    </source>
</reference>
<dbReference type="EMBL" id="AP011540">
    <property type="protein sequence ID" value="BAI64749.1"/>
    <property type="molecule type" value="Genomic_DNA"/>
</dbReference>
<gene>
    <name evidence="1" type="ordered locus">RMDY18_09170</name>
</gene>